<dbReference type="Proteomes" id="UP000297396">
    <property type="component" value="Unassembled WGS sequence"/>
</dbReference>
<comment type="caution">
    <text evidence="2">The sequence shown here is derived from an EMBL/GenBank/DDBJ whole genome shotgun (WGS) entry which is preliminary data.</text>
</comment>
<dbReference type="GO" id="GO:0006276">
    <property type="term" value="P:plasmid maintenance"/>
    <property type="evidence" value="ECO:0007669"/>
    <property type="project" value="InterPro"/>
</dbReference>
<proteinExistence type="predicted"/>
<evidence type="ECO:0000313" key="2">
    <source>
        <dbReference type="EMBL" id="TFV08167.1"/>
    </source>
</evidence>
<dbReference type="GO" id="GO:0006260">
    <property type="term" value="P:DNA replication"/>
    <property type="evidence" value="ECO:0007669"/>
    <property type="project" value="UniProtKB-KW"/>
</dbReference>
<evidence type="ECO:0000313" key="3">
    <source>
        <dbReference type="Proteomes" id="UP000297396"/>
    </source>
</evidence>
<keyword evidence="1" id="KW-0235">DNA replication</keyword>
<dbReference type="OrthoDB" id="6440916at2"/>
<name>A0A4Y9JUG6_9PAST</name>
<gene>
    <name evidence="2" type="ORF">E4T80_11105</name>
</gene>
<reference evidence="2 3" key="1">
    <citation type="submission" date="2019-03" db="EMBL/GenBank/DDBJ databases">
        <title>Diversity of the mouse oral microbiome.</title>
        <authorList>
            <person name="Joseph S."/>
            <person name="Aduse-Opoku J."/>
            <person name="Curtis M."/>
            <person name="Wade W."/>
            <person name="Hashim A."/>
        </authorList>
    </citation>
    <scope>NUCLEOTIDE SEQUENCE [LARGE SCALE GENOMIC DNA]</scope>
    <source>
        <strain evidence="2 3">WT12</strain>
    </source>
</reference>
<accession>A0A4Y9JUG6</accession>
<organism evidence="2 3">
    <name type="scientific">Muribacter muris</name>
    <dbReference type="NCBI Taxonomy" id="67855"/>
    <lineage>
        <taxon>Bacteria</taxon>
        <taxon>Pseudomonadati</taxon>
        <taxon>Pseudomonadota</taxon>
        <taxon>Gammaproteobacteria</taxon>
        <taxon>Pasteurellales</taxon>
        <taxon>Pasteurellaceae</taxon>
        <taxon>Muribacter</taxon>
    </lineage>
</organism>
<protein>
    <submittedName>
        <fullName evidence="2">Replication protein</fullName>
    </submittedName>
</protein>
<evidence type="ECO:0000256" key="1">
    <source>
        <dbReference type="ARBA" id="ARBA00022705"/>
    </source>
</evidence>
<dbReference type="InterPro" id="IPR003446">
    <property type="entry name" value="Plasmid_replication_init_RepA"/>
</dbReference>
<dbReference type="EMBL" id="SPPA01000030">
    <property type="protein sequence ID" value="TFV08167.1"/>
    <property type="molecule type" value="Genomic_DNA"/>
</dbReference>
<dbReference type="AlphaFoldDB" id="A0A4Y9JUG6"/>
<sequence length="331" mass="40040">MKKRQKINRVFGFKSQRTAKIYEKAGKKKHRNLTPFFRQNYQSKEFSYTTWFFLQRCETHDLLKNTYLNALRLAKGEREAIRRERRETLDVLIPTLVAYCDFAPSSELLFEVRANVEHIAKMCNQAYTSYDSVSNKYRVRYDTVLNAIEMLEEAELITVLREYDKQGQKQKPMRIWLNVEFFLMFGITEKQLREVLLKFHKYQFVNNQLEKTFKNYQKHLDKMEQKGVADIKRHHSLRNLLIKRRKDLLGERIIQFVAQRKPNNYLELDIERDVFKPCFRSFSDCNSPDEVEKLRKRLWDRELVRQKAREKALNNRLYKAALMQQYSNELH</sequence>
<dbReference type="Pfam" id="PF02387">
    <property type="entry name" value="IncFII_repA"/>
    <property type="match status" value="1"/>
</dbReference>